<dbReference type="EMBL" id="JAPDOD010000024">
    <property type="protein sequence ID" value="MDA0163297.1"/>
    <property type="molecule type" value="Genomic_DNA"/>
</dbReference>
<feature type="domain" description="EAL" evidence="1">
    <location>
        <begin position="87"/>
        <end position="338"/>
    </location>
</feature>
<dbReference type="InterPro" id="IPR050706">
    <property type="entry name" value="Cyclic-di-GMP_PDE-like"/>
</dbReference>
<comment type="caution">
    <text evidence="2">The sequence shown here is derived from an EMBL/GenBank/DDBJ whole genome shotgun (WGS) entry which is preliminary data.</text>
</comment>
<dbReference type="PANTHER" id="PTHR33121">
    <property type="entry name" value="CYCLIC DI-GMP PHOSPHODIESTERASE PDEF"/>
    <property type="match status" value="1"/>
</dbReference>
<dbReference type="Pfam" id="PF00563">
    <property type="entry name" value="EAL"/>
    <property type="match status" value="1"/>
</dbReference>
<dbReference type="GO" id="GO:0071111">
    <property type="term" value="F:cyclic-guanylate-specific phosphodiesterase activity"/>
    <property type="evidence" value="ECO:0007669"/>
    <property type="project" value="InterPro"/>
</dbReference>
<dbReference type="InterPro" id="IPR035919">
    <property type="entry name" value="EAL_sf"/>
</dbReference>
<dbReference type="CDD" id="cd01948">
    <property type="entry name" value="EAL"/>
    <property type="match status" value="1"/>
</dbReference>
<dbReference type="InterPro" id="IPR001633">
    <property type="entry name" value="EAL_dom"/>
</dbReference>
<protein>
    <submittedName>
        <fullName evidence="2">EAL domain-containing protein</fullName>
    </submittedName>
</protein>
<evidence type="ECO:0000259" key="1">
    <source>
        <dbReference type="PROSITE" id="PS50883"/>
    </source>
</evidence>
<sequence length="341" mass="37337">MTLATAAMDGVRLLSHRPSVLYKIEHLASEPASGDISVHGLLLAGPGWDERLKAVIKALSISERACLFAVRLADEQSLPVPAETLLDRTLSDWFPEFLSHGQMRPHFQPIVDLHDGLAYGREALMRGMLGAVELRGAELIAAAEAHDALFSFDYRARTAALEIGLPLLPEGETLFVNLDPRAVLDVESSMRTTWPIVGRLGADPSRICLEVIKPERCPDRELLRDMVAEHRKRGARVALDDLSGGPDSLACLELLRPDIAKIDMALTSGIHHSPARRALVKALVDCAHELGAKVVAEGVERVDEFRAMADLGVDLGQGFYFGQPTERPMAVDTRLVRPHSY</sequence>
<reference evidence="2" key="1">
    <citation type="submission" date="2022-10" db="EMBL/GenBank/DDBJ databases">
        <title>The WGS of Solirubrobacter ginsenosidimutans DSM 21036.</title>
        <authorList>
            <person name="Jiang Z."/>
        </authorList>
    </citation>
    <scope>NUCLEOTIDE SEQUENCE</scope>
    <source>
        <strain evidence="2">DSM 21036</strain>
    </source>
</reference>
<gene>
    <name evidence="2" type="ORF">OM076_23685</name>
</gene>
<dbReference type="SMART" id="SM00052">
    <property type="entry name" value="EAL"/>
    <property type="match status" value="1"/>
</dbReference>
<accession>A0A9X3MY51</accession>
<evidence type="ECO:0000313" key="2">
    <source>
        <dbReference type="EMBL" id="MDA0163297.1"/>
    </source>
</evidence>
<keyword evidence="3" id="KW-1185">Reference proteome</keyword>
<dbReference type="PANTHER" id="PTHR33121:SF76">
    <property type="entry name" value="SIGNALING PROTEIN"/>
    <property type="match status" value="1"/>
</dbReference>
<organism evidence="2 3">
    <name type="scientific">Solirubrobacter ginsenosidimutans</name>
    <dbReference type="NCBI Taxonomy" id="490573"/>
    <lineage>
        <taxon>Bacteria</taxon>
        <taxon>Bacillati</taxon>
        <taxon>Actinomycetota</taxon>
        <taxon>Thermoleophilia</taxon>
        <taxon>Solirubrobacterales</taxon>
        <taxon>Solirubrobacteraceae</taxon>
        <taxon>Solirubrobacter</taxon>
    </lineage>
</organism>
<evidence type="ECO:0000313" key="3">
    <source>
        <dbReference type="Proteomes" id="UP001149140"/>
    </source>
</evidence>
<proteinExistence type="predicted"/>
<dbReference type="SUPFAM" id="SSF141868">
    <property type="entry name" value="EAL domain-like"/>
    <property type="match status" value="1"/>
</dbReference>
<dbReference type="PROSITE" id="PS50883">
    <property type="entry name" value="EAL"/>
    <property type="match status" value="1"/>
</dbReference>
<dbReference type="AlphaFoldDB" id="A0A9X3MY51"/>
<dbReference type="Gene3D" id="3.20.20.450">
    <property type="entry name" value="EAL domain"/>
    <property type="match status" value="1"/>
</dbReference>
<name>A0A9X3MY51_9ACTN</name>
<dbReference type="Proteomes" id="UP001149140">
    <property type="component" value="Unassembled WGS sequence"/>
</dbReference>